<dbReference type="InterPro" id="IPR000600">
    <property type="entry name" value="ROK"/>
</dbReference>
<reference evidence="3" key="1">
    <citation type="submission" date="2017-09" db="EMBL/GenBank/DDBJ databases">
        <title>Brachybacterium sp. VM2412.</title>
        <authorList>
            <person name="Tak E.J."/>
            <person name="Bae J.-W."/>
        </authorList>
    </citation>
    <scope>NUCLEOTIDE SEQUENCE [LARGE SCALE GENOMIC DNA]</scope>
    <source>
        <strain evidence="3">VM2412</strain>
    </source>
</reference>
<dbReference type="SUPFAM" id="SSF46785">
    <property type="entry name" value="Winged helix' DNA-binding domain"/>
    <property type="match status" value="1"/>
</dbReference>
<dbReference type="PANTHER" id="PTHR18964:SF173">
    <property type="entry name" value="GLUCOKINASE"/>
    <property type="match status" value="1"/>
</dbReference>
<evidence type="ECO:0000256" key="1">
    <source>
        <dbReference type="ARBA" id="ARBA00006479"/>
    </source>
</evidence>
<gene>
    <name evidence="2" type="ORF">CFK38_01810</name>
</gene>
<dbReference type="EMBL" id="CP023563">
    <property type="protein sequence ID" value="ATG50399.1"/>
    <property type="molecule type" value="Genomic_DNA"/>
</dbReference>
<organism evidence="2 3">
    <name type="scientific">Brachybacterium vulturis</name>
    <dbReference type="NCBI Taxonomy" id="2017484"/>
    <lineage>
        <taxon>Bacteria</taxon>
        <taxon>Bacillati</taxon>
        <taxon>Actinomycetota</taxon>
        <taxon>Actinomycetes</taxon>
        <taxon>Micrococcales</taxon>
        <taxon>Dermabacteraceae</taxon>
        <taxon>Brachybacterium</taxon>
    </lineage>
</organism>
<name>A0A291GJ72_9MICO</name>
<dbReference type="RefSeq" id="WP_096801539.1">
    <property type="nucleotide sequence ID" value="NZ_CP023563.1"/>
</dbReference>
<dbReference type="PANTHER" id="PTHR18964">
    <property type="entry name" value="ROK (REPRESSOR, ORF, KINASE) FAMILY"/>
    <property type="match status" value="1"/>
</dbReference>
<proteinExistence type="inferred from homology"/>
<dbReference type="OrthoDB" id="5174513at2"/>
<dbReference type="Gene3D" id="3.30.420.40">
    <property type="match status" value="2"/>
</dbReference>
<dbReference type="InterPro" id="IPR043129">
    <property type="entry name" value="ATPase_NBD"/>
</dbReference>
<evidence type="ECO:0000313" key="3">
    <source>
        <dbReference type="Proteomes" id="UP000218165"/>
    </source>
</evidence>
<keyword evidence="3" id="KW-1185">Reference proteome</keyword>
<dbReference type="AlphaFoldDB" id="A0A291GJ72"/>
<dbReference type="InterPro" id="IPR036390">
    <property type="entry name" value="WH_DNA-bd_sf"/>
</dbReference>
<comment type="similarity">
    <text evidence="1">Belongs to the ROK (NagC/XylR) family.</text>
</comment>
<dbReference type="Proteomes" id="UP000218165">
    <property type="component" value="Chromosome"/>
</dbReference>
<dbReference type="Pfam" id="PF00480">
    <property type="entry name" value="ROK"/>
    <property type="match status" value="1"/>
</dbReference>
<protein>
    <submittedName>
        <fullName evidence="2">Transcriptional regulator</fullName>
    </submittedName>
</protein>
<accession>A0A291GJ72</accession>
<dbReference type="KEGG" id="brz:CFK38_01810"/>
<dbReference type="SUPFAM" id="SSF53067">
    <property type="entry name" value="Actin-like ATPase domain"/>
    <property type="match status" value="2"/>
</dbReference>
<dbReference type="Gene3D" id="1.10.10.10">
    <property type="entry name" value="Winged helix-like DNA-binding domain superfamily/Winged helix DNA-binding domain"/>
    <property type="match status" value="1"/>
</dbReference>
<evidence type="ECO:0000313" key="2">
    <source>
        <dbReference type="EMBL" id="ATG50399.1"/>
    </source>
</evidence>
<sequence length="404" mass="42166">MQSTHLREHNLSSILIALAAASASSTPTSRAGLAKLTRLTKPTVSKLIEELVEADLVEEGAPLSTGAGRPMVPLTPARGTLLAIGLEIAADHVACLGIDLAGQVLGHRIEYRPVTAASAEEAIDLAAELVGEVRAEAGDPPVVEVVVAVPGRIAPDDGRVLSAPNLDWTEVPLVRRLLDHPQLAGLTVRAQNDNRLSVLTEIDHRPGASFIYLRGSTGIGGAVVIDGALMTGAHGWAGEFGHTVIEPGGALCRCGRRGCLEAYVSYHALRERAGLGDDTLIEDLVDALALTRDRTEVIGMIGRSLGLAIANALNILDLTTVVLSGYLAPIAEELEPVVRETVERHALAVEAGPVRIERSDGLSDPALRGAARAALQSVFSDPGAWIGRGPSTTGRRHGTAADAS</sequence>
<dbReference type="InterPro" id="IPR036388">
    <property type="entry name" value="WH-like_DNA-bd_sf"/>
</dbReference>